<evidence type="ECO:0000256" key="2">
    <source>
        <dbReference type="SAM" id="Phobius"/>
    </source>
</evidence>
<accession>A0A177L3R6</accession>
<dbReference type="Gene3D" id="1.10.510.10">
    <property type="entry name" value="Transferase(Phosphotransferase) domain 1"/>
    <property type="match status" value="1"/>
</dbReference>
<dbReference type="SUPFAM" id="SSF56112">
    <property type="entry name" value="Protein kinase-like (PK-like)"/>
    <property type="match status" value="1"/>
</dbReference>
<proteinExistence type="inferred from homology"/>
<evidence type="ECO:0000256" key="1">
    <source>
        <dbReference type="ARBA" id="ARBA00009670"/>
    </source>
</evidence>
<dbReference type="AlphaFoldDB" id="A0A177L3R6"/>
<dbReference type="InterPro" id="IPR050154">
    <property type="entry name" value="UbiB_kinase"/>
</dbReference>
<feature type="transmembrane region" description="Helical" evidence="2">
    <location>
        <begin position="547"/>
        <end position="569"/>
    </location>
</feature>
<dbReference type="PANTHER" id="PTHR10566:SF113">
    <property type="entry name" value="PROTEIN ACTIVITY OF BC1 COMPLEX KINASE 7, CHLOROPLASTIC"/>
    <property type="match status" value="1"/>
</dbReference>
<evidence type="ECO:0000259" key="3">
    <source>
        <dbReference type="PROSITE" id="PS50011"/>
    </source>
</evidence>
<name>A0A177L3R6_9BACI</name>
<keyword evidence="2" id="KW-0472">Membrane</keyword>
<feature type="domain" description="Protein kinase" evidence="3">
    <location>
        <begin position="143"/>
        <end position="466"/>
    </location>
</feature>
<gene>
    <name evidence="4" type="ORF">AWH48_14775</name>
</gene>
<keyword evidence="2" id="KW-1133">Transmembrane helix</keyword>
<sequence>MSCCFKQHIGMCYDGKNNRNEEGGNVGRIGTLRRAPEIVAVFAKHGFAGYIKDLGLAEKIPFTRRGGKEQNVKGEQLRRALEELGPTFIKLGQFLSTRTDLLPPSWTDPLSKLQSGAPVVPFDEIKKIVESEAGQPLDDWLIYMEEVPIGAASIGQVHRAALKDGTEVAIKVRRPGIEPIIRNDMSILRQLANLAERNSELARQVSLKAIIDDFVSSLRREMDYRMEATESAGMRETIKEKYVYVPLIYPECSTEQMLVMEYMDGKPLHGEVIAGMDIKERQELAQSLSETVLRQVFIDGVFHADPHPGNLLLLKDGRLCLIDFGNTGRLSDEMRHLLSDSLFALADRDAAALSMLVLEMGSRKPVDRRMLQRDISRWMAGYMDIELADVEMGTMLQELFTVAGSHSISIPKDFVQVGQAFLKVEQTVIALDPGSSLSGMVRDMSLEVLLGRIHPKELMRGSRSFVRLMKMAADKLPGVLNETLSEWEGGQPKLKMHVTADENIMKRIERMASALVLSIMMLAFSIVMAGIFVSMRNQSPLTGTNTFHIGMLTAVIMTIIFLIVIHLMWRKIK</sequence>
<comment type="similarity">
    <text evidence="1">Belongs to the protein kinase superfamily. ADCK protein kinase family.</text>
</comment>
<comment type="caution">
    <text evidence="4">The sequence shown here is derived from an EMBL/GenBank/DDBJ whole genome shotgun (WGS) entry which is preliminary data.</text>
</comment>
<dbReference type="InterPro" id="IPR004147">
    <property type="entry name" value="ABC1_dom"/>
</dbReference>
<evidence type="ECO:0000313" key="5">
    <source>
        <dbReference type="Proteomes" id="UP000077271"/>
    </source>
</evidence>
<dbReference type="InterPro" id="IPR011009">
    <property type="entry name" value="Kinase-like_dom_sf"/>
</dbReference>
<dbReference type="GO" id="GO:0005524">
    <property type="term" value="F:ATP binding"/>
    <property type="evidence" value="ECO:0007669"/>
    <property type="project" value="InterPro"/>
</dbReference>
<dbReference type="PROSITE" id="PS50011">
    <property type="entry name" value="PROTEIN_KINASE_DOM"/>
    <property type="match status" value="1"/>
</dbReference>
<keyword evidence="2" id="KW-0812">Transmembrane</keyword>
<dbReference type="CDD" id="cd05121">
    <property type="entry name" value="ABC1_ADCK3-like"/>
    <property type="match status" value="1"/>
</dbReference>
<organism evidence="4 5">
    <name type="scientific">Domibacillus aminovorans</name>
    <dbReference type="NCBI Taxonomy" id="29332"/>
    <lineage>
        <taxon>Bacteria</taxon>
        <taxon>Bacillati</taxon>
        <taxon>Bacillota</taxon>
        <taxon>Bacilli</taxon>
        <taxon>Bacillales</taxon>
        <taxon>Bacillaceae</taxon>
        <taxon>Domibacillus</taxon>
    </lineage>
</organism>
<reference evidence="4 5" key="1">
    <citation type="submission" date="2016-01" db="EMBL/GenBank/DDBJ databases">
        <title>Investigation of taxonomic status of Bacillus aminovorans.</title>
        <authorList>
            <person name="Verma A."/>
            <person name="Pal Y."/>
            <person name="Krishnamurthi S."/>
        </authorList>
    </citation>
    <scope>NUCLEOTIDE SEQUENCE [LARGE SCALE GENOMIC DNA]</scope>
    <source>
        <strain evidence="4 5">DSM 4337</strain>
    </source>
</reference>
<dbReference type="Proteomes" id="UP000077271">
    <property type="component" value="Unassembled WGS sequence"/>
</dbReference>
<dbReference type="Pfam" id="PF03109">
    <property type="entry name" value="ABC1"/>
    <property type="match status" value="1"/>
</dbReference>
<protein>
    <recommendedName>
        <fullName evidence="3">Protein kinase domain-containing protein</fullName>
    </recommendedName>
</protein>
<dbReference type="EMBL" id="LQWZ01000002">
    <property type="protein sequence ID" value="OAH59401.1"/>
    <property type="molecule type" value="Genomic_DNA"/>
</dbReference>
<dbReference type="GO" id="GO:0004672">
    <property type="term" value="F:protein kinase activity"/>
    <property type="evidence" value="ECO:0007669"/>
    <property type="project" value="InterPro"/>
</dbReference>
<feature type="transmembrane region" description="Helical" evidence="2">
    <location>
        <begin position="514"/>
        <end position="535"/>
    </location>
</feature>
<evidence type="ECO:0000313" key="4">
    <source>
        <dbReference type="EMBL" id="OAH59401.1"/>
    </source>
</evidence>
<dbReference type="InterPro" id="IPR000719">
    <property type="entry name" value="Prot_kinase_dom"/>
</dbReference>
<dbReference type="PANTHER" id="PTHR10566">
    <property type="entry name" value="CHAPERONE-ACTIVITY OF BC1 COMPLEX CABC1 -RELATED"/>
    <property type="match status" value="1"/>
</dbReference>